<accession>A0ABQ9X288</accession>
<dbReference type="InterPro" id="IPR011050">
    <property type="entry name" value="Pectin_lyase_fold/virulence"/>
</dbReference>
<dbReference type="EMBL" id="JARBJD010000249">
    <property type="protein sequence ID" value="KAK2945723.1"/>
    <property type="molecule type" value="Genomic_DNA"/>
</dbReference>
<proteinExistence type="predicted"/>
<reference evidence="1 2" key="1">
    <citation type="journal article" date="2022" name="bioRxiv">
        <title>Genomics of Preaxostyla Flagellates Illuminates Evolutionary Transitions and the Path Towards Mitochondrial Loss.</title>
        <authorList>
            <person name="Novak L.V.F."/>
            <person name="Treitli S.C."/>
            <person name="Pyrih J."/>
            <person name="Halakuc P."/>
            <person name="Pipaliya S.V."/>
            <person name="Vacek V."/>
            <person name="Brzon O."/>
            <person name="Soukal P."/>
            <person name="Eme L."/>
            <person name="Dacks J.B."/>
            <person name="Karnkowska A."/>
            <person name="Elias M."/>
            <person name="Hampl V."/>
        </authorList>
    </citation>
    <scope>NUCLEOTIDE SEQUENCE [LARGE SCALE GENOMIC DNA]</scope>
    <source>
        <strain evidence="1">NAU3</strain>
        <tissue evidence="1">Gut</tissue>
    </source>
</reference>
<evidence type="ECO:0000313" key="2">
    <source>
        <dbReference type="Proteomes" id="UP001281761"/>
    </source>
</evidence>
<comment type="caution">
    <text evidence="1">The sequence shown here is derived from an EMBL/GenBank/DDBJ whole genome shotgun (WGS) entry which is preliminary data.</text>
</comment>
<keyword evidence="2" id="KW-1185">Reference proteome</keyword>
<protein>
    <submittedName>
        <fullName evidence="1">Uncharacterized protein</fullName>
    </submittedName>
</protein>
<dbReference type="SUPFAM" id="SSF51126">
    <property type="entry name" value="Pectin lyase-like"/>
    <property type="match status" value="1"/>
</dbReference>
<gene>
    <name evidence="1" type="ORF">BLNAU_19336</name>
</gene>
<name>A0ABQ9X288_9EUKA</name>
<sequence>MSSTNHDSGTGMMSPNMGGNLLCMNTSFSSCIRDRNAVEDLKSTNYTQGDRLNNVPAGVTSVTYTLCTFNEMTDSSPSEGGAAIYLFVNKISLTIKMCSFHKCHCTGNGNRGGAVRYSGPANKTSPVSISDSSFTECYSFYSTGSLDVMQASTITMTGCCFAQSTSPDDGAVRIDAKVMTLSNNAFLDCTSQSWAGALHVWVVKTLSLSFSQFRACSANVSLRANDIVFNCNKSTEITQSMVKSCDSTSGPPNVFFGQDLKNNSILVPQLSLTTTIKSLDVTFGVNEATVSVETEEAIKGTMNVLLDGSNVPRLVHVVFGSGTTSSKLGKAVVTSGPNGILPEADYSFRNATVTGSDIITSFPPFIIEASSSLNDWNTTEIVLRGANFKDGWYSMLVGKEGNEWNIPLTWSDSGTLNGTAPLHPSTAAERLEWLTEYEVTRVMWMPPDGQTEEEVALSNTITFTTPDAPIRITSASCSLGGQQQKSALVTLTGVKLGGGKSFNVTVRKMERSTPVEAEIVLSGTLSGDSSSTEHTHSVVIFGNPDSLLSFGTTFLITSFDVDGAISVVDADETFSVPAEPARIEDARCWLNGKKDVLIVELSGSALSSSGQTVVMSGSSGNVSSNGVIFNVTSSKCLVNFSIGLSASSSAVVFGGRYDLLSVGSGSSSFIVTTGLFIEVPHPPRITSITTPTEIDSSSFVLSVSGSNLPSGETFTVTLTSGYPFDIMFSSANTGESTIMIGRSGNVEYNKTYKIQSIIQAESSMDDEHILFTSTAFRTPLGPTLSSISSAFSSSSPNFLNLTLTTQRMPSNDFTLTLKSSQSPMEPVRLLVTSSDLSTGFVLVEVYNQTDTLKYGTEYSVVGMTSSSVVAVVSAVPFSTPDAPIRITSASCSLGGDQQKSALVTLTGVKFGGGKDYNLTVRKMEGSMPVGDEIVLSGTLSGAPSSTSHTHSVLIYGPANPLLSFGTRYLITQFHVDGSISVVDSNMTFSVPAEPARIEKARCWLNGKKDVLIVELSGSALSPSGQTVVMSGSLCSDLIQPSYEE</sequence>
<organism evidence="1 2">
    <name type="scientific">Blattamonas nauphoetae</name>
    <dbReference type="NCBI Taxonomy" id="2049346"/>
    <lineage>
        <taxon>Eukaryota</taxon>
        <taxon>Metamonada</taxon>
        <taxon>Preaxostyla</taxon>
        <taxon>Oxymonadida</taxon>
        <taxon>Blattamonas</taxon>
    </lineage>
</organism>
<evidence type="ECO:0000313" key="1">
    <source>
        <dbReference type="EMBL" id="KAK2945723.1"/>
    </source>
</evidence>
<dbReference type="Proteomes" id="UP001281761">
    <property type="component" value="Unassembled WGS sequence"/>
</dbReference>